<keyword evidence="1" id="KW-0472">Membrane</keyword>
<protein>
    <recommendedName>
        <fullName evidence="4">EpsG family protein</fullName>
    </recommendedName>
</protein>
<sequence length="309" mass="35616">MTIRPPSYQVYTTHYKNFWLASLLVGLISLIPWVDIILDKYNAILWDREVYIQIITSGDSLFSYFNYDDILSYFTFEYTWQSIIYFIQNGQFPFQYESFFQFISTSFLVTSSLIVYRRGGLLALSLMVNPLIFDLAYSQLRTALAICIINIVYLVRPSSKILSSALCIFSVSIHTAMSIFLSIYYLCVSTSEKGGIFSKWSLEMRLLIIVGAGAFVGILIGPFREFVLSSVNDRRAEYIEMSSSPLYLSFWIILFFLFMINYKDIFKKHGGKIFLIYSFSGYGKLVYIVLFGKISCIVISVYIGNYSNL</sequence>
<keyword evidence="3" id="KW-1185">Reference proteome</keyword>
<name>A0AA86GQ87_9SPHN</name>
<proteinExistence type="predicted"/>
<evidence type="ECO:0000313" key="2">
    <source>
        <dbReference type="EMBL" id="AMG74733.1"/>
    </source>
</evidence>
<feature type="transmembrane region" description="Helical" evidence="1">
    <location>
        <begin position="244"/>
        <end position="262"/>
    </location>
</feature>
<evidence type="ECO:0000313" key="3">
    <source>
        <dbReference type="Proteomes" id="UP000058599"/>
    </source>
</evidence>
<keyword evidence="1" id="KW-1133">Transmembrane helix</keyword>
<keyword evidence="1" id="KW-0812">Transmembrane</keyword>
<dbReference type="EMBL" id="CP012199">
    <property type="protein sequence ID" value="AMG74733.1"/>
    <property type="molecule type" value="Genomic_DNA"/>
</dbReference>
<accession>A0AA86GQ87</accession>
<feature type="transmembrane region" description="Helical" evidence="1">
    <location>
        <begin position="161"/>
        <end position="186"/>
    </location>
</feature>
<gene>
    <name evidence="2" type="ORF">SGRAN_2370</name>
</gene>
<reference evidence="2 3" key="1">
    <citation type="journal article" date="2016" name="BMC Genomics">
        <title>Genomic analysis of the nitrate-respiring Sphingopyxis granuli (formerly Sphingomonas macrogoltabida) strain TFA.</title>
        <authorList>
            <person name="Garcia-Romero I."/>
            <person name="Perez-Pulido A.J."/>
            <person name="Gonzalez-Flores Y.E."/>
            <person name="Reyes-Ramirez F."/>
            <person name="Santero E."/>
            <person name="Floriano B."/>
        </authorList>
    </citation>
    <scope>NUCLEOTIDE SEQUENCE [LARGE SCALE GENOMIC DNA]</scope>
    <source>
        <strain evidence="2 3">TFA</strain>
    </source>
</reference>
<feature type="transmembrane region" description="Helical" evidence="1">
    <location>
        <begin position="274"/>
        <end position="303"/>
    </location>
</feature>
<evidence type="ECO:0008006" key="4">
    <source>
        <dbReference type="Google" id="ProtNLM"/>
    </source>
</evidence>
<feature type="transmembrane region" description="Helical" evidence="1">
    <location>
        <begin position="206"/>
        <end position="224"/>
    </location>
</feature>
<feature type="transmembrane region" description="Helical" evidence="1">
    <location>
        <begin position="136"/>
        <end position="155"/>
    </location>
</feature>
<feature type="transmembrane region" description="Helical" evidence="1">
    <location>
        <begin position="18"/>
        <end position="38"/>
    </location>
</feature>
<dbReference type="Proteomes" id="UP000058599">
    <property type="component" value="Chromosome"/>
</dbReference>
<organism evidence="2 3">
    <name type="scientific">Sphingopyxis granuli</name>
    <dbReference type="NCBI Taxonomy" id="267128"/>
    <lineage>
        <taxon>Bacteria</taxon>
        <taxon>Pseudomonadati</taxon>
        <taxon>Pseudomonadota</taxon>
        <taxon>Alphaproteobacteria</taxon>
        <taxon>Sphingomonadales</taxon>
        <taxon>Sphingomonadaceae</taxon>
        <taxon>Sphingopyxis</taxon>
    </lineage>
</organism>
<evidence type="ECO:0000256" key="1">
    <source>
        <dbReference type="SAM" id="Phobius"/>
    </source>
</evidence>
<feature type="transmembrane region" description="Helical" evidence="1">
    <location>
        <begin position="99"/>
        <end position="116"/>
    </location>
</feature>
<dbReference type="AlphaFoldDB" id="A0AA86GQ87"/>
<dbReference type="KEGG" id="sgi:SGRAN_2370"/>